<dbReference type="AlphaFoldDB" id="A0A644WV03"/>
<dbReference type="PROSITE" id="PS51257">
    <property type="entry name" value="PROKAR_LIPOPROTEIN"/>
    <property type="match status" value="1"/>
</dbReference>
<dbReference type="Pfam" id="PF19777">
    <property type="entry name" value="DUF6263"/>
    <property type="match status" value="1"/>
</dbReference>
<protein>
    <recommendedName>
        <fullName evidence="2">Lipoprotein</fullName>
    </recommendedName>
</protein>
<evidence type="ECO:0000313" key="1">
    <source>
        <dbReference type="EMBL" id="MPM07318.1"/>
    </source>
</evidence>
<name>A0A644WV03_9ZZZZ</name>
<organism evidence="1">
    <name type="scientific">bioreactor metagenome</name>
    <dbReference type="NCBI Taxonomy" id="1076179"/>
    <lineage>
        <taxon>unclassified sequences</taxon>
        <taxon>metagenomes</taxon>
        <taxon>ecological metagenomes</taxon>
    </lineage>
</organism>
<comment type="caution">
    <text evidence="1">The sequence shown here is derived from an EMBL/GenBank/DDBJ whole genome shotgun (WGS) entry which is preliminary data.</text>
</comment>
<dbReference type="EMBL" id="VSSQ01001322">
    <property type="protein sequence ID" value="MPM07318.1"/>
    <property type="molecule type" value="Genomic_DNA"/>
</dbReference>
<reference evidence="1" key="1">
    <citation type="submission" date="2019-08" db="EMBL/GenBank/DDBJ databases">
        <authorList>
            <person name="Kucharzyk K."/>
            <person name="Murdoch R.W."/>
            <person name="Higgins S."/>
            <person name="Loffler F."/>
        </authorList>
    </citation>
    <scope>NUCLEOTIDE SEQUENCE</scope>
</reference>
<dbReference type="InterPro" id="IPR046230">
    <property type="entry name" value="DUF6263"/>
</dbReference>
<accession>A0A644WV03</accession>
<sequence length="300" mass="34450">MKKILFLILLLPAFFGCNLQKYNIQINLSDGDTCHWNMLSCTTVREKIMGSEFKMNIISEENYNNYVVGQDTQGYLIDMTIVDFNYESRINNTPQNNNDNSRFSVDTLKKRMMNVPFAMKLTRQGRISELETNTLFKRIYEEEKSFSPEEIEWLKKFIDNLFGKDGLKGQMEALTAIYPSDPVHKNSKWKTETKIISNYNSSTTTTYKLVEIGEDYFLIKGHGEIKTCKDNKEIDLGYMSVIYNLTGSIESTIKVDKKTGWIISAFFHQFLDGTATIVKGQGISSGTTFPMTITHDLIIK</sequence>
<gene>
    <name evidence="1" type="ORF">SDC9_53624</name>
</gene>
<evidence type="ECO:0008006" key="2">
    <source>
        <dbReference type="Google" id="ProtNLM"/>
    </source>
</evidence>
<proteinExistence type="predicted"/>